<feature type="region of interest" description="Disordered" evidence="1">
    <location>
        <begin position="31"/>
        <end position="55"/>
    </location>
</feature>
<evidence type="ECO:0000256" key="1">
    <source>
        <dbReference type="SAM" id="MobiDB-lite"/>
    </source>
</evidence>
<accession>A0A197K1P3</accession>
<gene>
    <name evidence="2" type="ORF">K457DRAFT_398247</name>
</gene>
<reference evidence="2 3" key="1">
    <citation type="submission" date="2016-05" db="EMBL/GenBank/DDBJ databases">
        <title>Genome sequencing reveals origins of a unique bacterial endosymbiosis in the earliest lineages of terrestrial Fungi.</title>
        <authorList>
            <consortium name="DOE Joint Genome Institute"/>
            <person name="Uehling J."/>
            <person name="Gryganskyi A."/>
            <person name="Hameed K."/>
            <person name="Tschaplinski T."/>
            <person name="Misztal P."/>
            <person name="Wu S."/>
            <person name="Desiro A."/>
            <person name="Vande Pol N."/>
            <person name="Du Z.-Y."/>
            <person name="Zienkiewicz A."/>
            <person name="Zienkiewicz K."/>
            <person name="Morin E."/>
            <person name="Tisserant E."/>
            <person name="Splivallo R."/>
            <person name="Hainaut M."/>
            <person name="Henrissat B."/>
            <person name="Ohm R."/>
            <person name="Kuo A."/>
            <person name="Yan J."/>
            <person name="Lipzen A."/>
            <person name="Nolan M."/>
            <person name="Labutti K."/>
            <person name="Barry K."/>
            <person name="Goldstein A."/>
            <person name="Labbe J."/>
            <person name="Schadt C."/>
            <person name="Tuskan G."/>
            <person name="Grigoriev I."/>
            <person name="Martin F."/>
            <person name="Vilgalys R."/>
            <person name="Bonito G."/>
        </authorList>
    </citation>
    <scope>NUCLEOTIDE SEQUENCE [LARGE SCALE GENOMIC DNA]</scope>
    <source>
        <strain evidence="2 3">AG-77</strain>
    </source>
</reference>
<dbReference type="AlphaFoldDB" id="A0A197K1P3"/>
<organism evidence="2 3">
    <name type="scientific">Linnemannia elongata AG-77</name>
    <dbReference type="NCBI Taxonomy" id="1314771"/>
    <lineage>
        <taxon>Eukaryota</taxon>
        <taxon>Fungi</taxon>
        <taxon>Fungi incertae sedis</taxon>
        <taxon>Mucoromycota</taxon>
        <taxon>Mortierellomycotina</taxon>
        <taxon>Mortierellomycetes</taxon>
        <taxon>Mortierellales</taxon>
        <taxon>Mortierellaceae</taxon>
        <taxon>Linnemannia</taxon>
    </lineage>
</organism>
<evidence type="ECO:0000313" key="3">
    <source>
        <dbReference type="Proteomes" id="UP000078512"/>
    </source>
</evidence>
<keyword evidence="3" id="KW-1185">Reference proteome</keyword>
<dbReference type="Proteomes" id="UP000078512">
    <property type="component" value="Unassembled WGS sequence"/>
</dbReference>
<feature type="compositionally biased region" description="Basic residues" evidence="1">
    <location>
        <begin position="38"/>
        <end position="55"/>
    </location>
</feature>
<sequence length="228" mass="26620">MTQFIPICIHIYMRTYTQTYSLRTNIKGSKLSEGVKKREGKKRSEKKKKKKRKEKSRLIAVKLKNNRQCKAVLSAPITKTQNKRKQQTNISNRMWQPLPLAPSPFHRSSITASSTRRLHVIILSSYCRLQQPALCSRSFVQSHQAQCEALIHIYFFFYKISNCPPKALPFHLCLTMCLLRFDHPPSISLAPFPCVSKTTNVRTKQQIDSNKSRRPYSRKVWFLDHRLS</sequence>
<name>A0A197K1P3_9FUNG</name>
<protein>
    <submittedName>
        <fullName evidence="2">Uncharacterized protein</fullName>
    </submittedName>
</protein>
<proteinExistence type="predicted"/>
<dbReference type="EMBL" id="KV442030">
    <property type="protein sequence ID" value="OAQ31410.1"/>
    <property type="molecule type" value="Genomic_DNA"/>
</dbReference>
<evidence type="ECO:0000313" key="2">
    <source>
        <dbReference type="EMBL" id="OAQ31410.1"/>
    </source>
</evidence>